<dbReference type="RefSeq" id="WP_086973027.1">
    <property type="nucleotide sequence ID" value="NZ_FCOJ02000064.1"/>
</dbReference>
<proteinExistence type="predicted"/>
<dbReference type="Proteomes" id="UP000054596">
    <property type="component" value="Unassembled WGS sequence"/>
</dbReference>
<dbReference type="NCBIfam" id="NF041065">
    <property type="entry name" value="DpdH"/>
    <property type="match status" value="1"/>
</dbReference>
<dbReference type="AlphaFoldDB" id="A0A158D258"/>
<evidence type="ECO:0008006" key="3">
    <source>
        <dbReference type="Google" id="ProtNLM"/>
    </source>
</evidence>
<name>A0A158D258_9BURK</name>
<dbReference type="OrthoDB" id="6400788at2"/>
<accession>A0A158D258</accession>
<evidence type="ECO:0000313" key="1">
    <source>
        <dbReference type="EMBL" id="SAK87917.1"/>
    </source>
</evidence>
<keyword evidence="2" id="KW-1185">Reference proteome</keyword>
<dbReference type="EMBL" id="FCOJ02000064">
    <property type="protein sequence ID" value="SAK87917.1"/>
    <property type="molecule type" value="Genomic_DNA"/>
</dbReference>
<reference evidence="1" key="1">
    <citation type="submission" date="2016-01" db="EMBL/GenBank/DDBJ databases">
        <authorList>
            <person name="Peeters C."/>
        </authorList>
    </citation>
    <scope>NUCLEOTIDE SEQUENCE [LARGE SCALE GENOMIC DNA]</scope>
    <source>
        <strain evidence="1">LMG 29325</strain>
    </source>
</reference>
<comment type="caution">
    <text evidence="1">The sequence shown here is derived from an EMBL/GenBank/DDBJ whole genome shotgun (WGS) entry which is preliminary data.</text>
</comment>
<gene>
    <name evidence="1" type="ORF">AWB82_06079</name>
</gene>
<dbReference type="STRING" id="1777143.AWB82_06079"/>
<evidence type="ECO:0000313" key="2">
    <source>
        <dbReference type="Proteomes" id="UP000054596"/>
    </source>
</evidence>
<organism evidence="1 2">
    <name type="scientific">Caballeronia glebae</name>
    <dbReference type="NCBI Taxonomy" id="1777143"/>
    <lineage>
        <taxon>Bacteria</taxon>
        <taxon>Pseudomonadati</taxon>
        <taxon>Pseudomonadota</taxon>
        <taxon>Betaproteobacteria</taxon>
        <taxon>Burkholderiales</taxon>
        <taxon>Burkholderiaceae</taxon>
        <taxon>Caballeronia</taxon>
    </lineage>
</organism>
<protein>
    <recommendedName>
        <fullName evidence="3">ATP-binding protein</fullName>
    </recommendedName>
</protein>
<sequence>MRQNPCWNELELHRILKPDAEEISDHVFRAVHCPTDLQVAHTSDGERSAMSPDNLIATFLDPGRDYVQAVVLGESGTGKSHLIQWLRMNIPEDESTVSLTIPRAGTSLRGIVERIISRLPEDERAPYEERLRGTGALMASQDAKVGKFLSELAWAIEHGGRATDPEDVDLATLLPNLLLDPTFRRGFFQSPGGTVDLIVQHVFVDPEQRDSGIERREFQLGDLPLDGRRYQDAAALAKDAIDYIKNEEGMEVRAIALMNRNLAAAIAQTLNFSADHLIDLMNSLRRYLARQGKRLILLIEDFARLQGIDTALLQALITPPGQGDERLCELRWAMAVTTGYYKRLEETVLSRTTLLVDMDLSKPASLQQLTSGYLNALRLGKMRLQGISSEEPIRSRCEACEFQANCLPSFGQVEGIGLFPFTANAIEIMATRTESLDDDGRFNARRFLRRVLEPVLRDHYADLEHGEFPSDALLKRVGGTDALRPIDRDQLERMDPREFLRRNTLLELWDGSGRLVNLSDGIHDAFGIPKLRDISAEPKPAESVDKKLPEPRLPQEDIPEEVDLVRKWERNNAMLPQGLVTDLRKMIHSALGSFIDWDRIGLRKATVFADPSSSPVVFAPASISFENQQTRRREHLLVSLELKTDATLAIEALLMYDRYRSWDFPDGEKLQAYLLEALRGWAIHIEQQLKVIYGATDDWDPANAAAELLTLATYRSGRMKIGDTLSETTAALMWEANAPLQFRNLDRAFTDMNAEIISHWPRLLDLLKNLSSGTKGGVAGNFVRVTPVVRGLKSLRRSLQLSQTPPNSSSGKELDDLAKLYGRTKEQFLPSLEREKDQWLAWAAELDGYLGENGKVAELVTELRNASENAISYGLNTGASRSRLAETLSLPGINTLDRTVDHARALRNASVGETLIRIAAVIDKRDLVQQVLEHGSAFLQSSEAAVENESAKLERQSEAGLKESENIIERSLNSLVSSLDALRQLQGERV</sequence>